<evidence type="ECO:0008006" key="3">
    <source>
        <dbReference type="Google" id="ProtNLM"/>
    </source>
</evidence>
<name>A0A7R7IEB8_9FIRM</name>
<keyword evidence="2" id="KW-1185">Reference proteome</keyword>
<reference evidence="1 2" key="1">
    <citation type="submission" date="2020-11" db="EMBL/GenBank/DDBJ databases">
        <title>Draft genome sequencing of a Lachnospiraceae strain isolated from anoxic soil subjected to BSD treatment.</title>
        <authorList>
            <person name="Uek A."/>
            <person name="Tonouchi A."/>
        </authorList>
    </citation>
    <scope>NUCLEOTIDE SEQUENCE [LARGE SCALE GENOMIC DNA]</scope>
    <source>
        <strain evidence="1 2">TB5</strain>
    </source>
</reference>
<dbReference type="KEGG" id="ahb:bsdtb5_38480"/>
<dbReference type="EMBL" id="AP024169">
    <property type="protein sequence ID" value="BCN32553.1"/>
    <property type="molecule type" value="Genomic_DNA"/>
</dbReference>
<dbReference type="AlphaFoldDB" id="A0A7R7IEB8"/>
<sequence length="161" mass="18822">MNNNKTYIELLVNSIGTKAKVLDEIILITKEQEKMLSIGSNMDIDKFNDSTEEKGVLIDRLNELNDGFELLYSRVKDEFITNKEQYKAEIITIQDLIKLVTEKSIQIQAMEKRNRSAFEIYMTNQKKEIKDFKISSKTATSYYKNMADQHQGQSYFLDKKK</sequence>
<evidence type="ECO:0000313" key="2">
    <source>
        <dbReference type="Proteomes" id="UP000595897"/>
    </source>
</evidence>
<dbReference type="Proteomes" id="UP000595897">
    <property type="component" value="Chromosome"/>
</dbReference>
<gene>
    <name evidence="1" type="ORF">bsdtb5_38480</name>
</gene>
<organism evidence="1 2">
    <name type="scientific">Anaeromicropila herbilytica</name>
    <dbReference type="NCBI Taxonomy" id="2785025"/>
    <lineage>
        <taxon>Bacteria</taxon>
        <taxon>Bacillati</taxon>
        <taxon>Bacillota</taxon>
        <taxon>Clostridia</taxon>
        <taxon>Lachnospirales</taxon>
        <taxon>Lachnospiraceae</taxon>
        <taxon>Anaeromicropila</taxon>
    </lineage>
</organism>
<evidence type="ECO:0000313" key="1">
    <source>
        <dbReference type="EMBL" id="BCN32553.1"/>
    </source>
</evidence>
<dbReference type="RefSeq" id="WP_271713596.1">
    <property type="nucleotide sequence ID" value="NZ_AP024169.1"/>
</dbReference>
<accession>A0A7R7IEB8</accession>
<protein>
    <recommendedName>
        <fullName evidence="3">FlgN protein</fullName>
    </recommendedName>
</protein>
<proteinExistence type="predicted"/>